<comment type="caution">
    <text evidence="3">The sequence shown here is derived from an EMBL/GenBank/DDBJ whole genome shotgun (WGS) entry which is preliminary data.</text>
</comment>
<reference evidence="3 4" key="1">
    <citation type="submission" date="2020-08" db="EMBL/GenBank/DDBJ databases">
        <title>Genomic Encyclopedia of Type Strains, Phase IV (KMG-V): Genome sequencing to study the core and pangenomes of soil and plant-associated prokaryotes.</title>
        <authorList>
            <person name="Whitman W."/>
        </authorList>
    </citation>
    <scope>NUCLEOTIDE SEQUENCE [LARGE SCALE GENOMIC DNA]</scope>
    <source>
        <strain evidence="3 4">B3ACCR2</strain>
    </source>
</reference>
<feature type="signal peptide" evidence="2">
    <location>
        <begin position="1"/>
        <end position="23"/>
    </location>
</feature>
<accession>A0A839PXR8</accession>
<evidence type="ECO:0000256" key="2">
    <source>
        <dbReference type="SAM" id="SignalP"/>
    </source>
</evidence>
<dbReference type="PROSITE" id="PS51257">
    <property type="entry name" value="PROKAR_LIPOPROTEIN"/>
    <property type="match status" value="1"/>
</dbReference>
<dbReference type="EMBL" id="JACHVT010000008">
    <property type="protein sequence ID" value="MBB2988169.1"/>
    <property type="molecule type" value="Genomic_DNA"/>
</dbReference>
<evidence type="ECO:0000313" key="3">
    <source>
        <dbReference type="EMBL" id="MBB2988169.1"/>
    </source>
</evidence>
<keyword evidence="2" id="KW-0732">Signal</keyword>
<name>A0A839PXR8_9MICO</name>
<organism evidence="3 4">
    <name type="scientific">Terracoccus luteus</name>
    <dbReference type="NCBI Taxonomy" id="53356"/>
    <lineage>
        <taxon>Bacteria</taxon>
        <taxon>Bacillati</taxon>
        <taxon>Actinomycetota</taxon>
        <taxon>Actinomycetes</taxon>
        <taxon>Micrococcales</taxon>
        <taxon>Intrasporangiaceae</taxon>
        <taxon>Terracoccus</taxon>
    </lineage>
</organism>
<evidence type="ECO:0008006" key="5">
    <source>
        <dbReference type="Google" id="ProtNLM"/>
    </source>
</evidence>
<evidence type="ECO:0000256" key="1">
    <source>
        <dbReference type="SAM" id="MobiDB-lite"/>
    </source>
</evidence>
<feature type="chain" id="PRO_5039367779" description="Lipoprotein" evidence="2">
    <location>
        <begin position="24"/>
        <end position="329"/>
    </location>
</feature>
<sequence>MPALHRTRSAVVAVTTGALLALAACSPATGTGASAPAAPGSSSQSQDATGATGSGAPATPTTSAPPQLPGGGRSLLPEYRLVGYAGVPGSKAMGRLGIGDLDERAAELKRVGTAYADGRKVMPVLELIATIVQGRPGADGKYRSRVKASVVDDYLAAARRVGGIMLINIQPGRADFLDEVEHYEPWLEQPDVGIALDPEWAMGPGEVPMKVFGHTTGKEIDAVAAYLSDLVAKHDLPEKALVFHQLSPSIVRDEDDIRTHKGVVVIKSVDGIGSPGAKTSTWKRLTKDLPASVDPGFKLFYEEDGEFGPIMTPKQVLALRPKPDYVLYE</sequence>
<dbReference type="Proteomes" id="UP000590811">
    <property type="component" value="Unassembled WGS sequence"/>
</dbReference>
<feature type="compositionally biased region" description="Low complexity" evidence="1">
    <location>
        <begin position="30"/>
        <end position="65"/>
    </location>
</feature>
<feature type="region of interest" description="Disordered" evidence="1">
    <location>
        <begin position="30"/>
        <end position="72"/>
    </location>
</feature>
<evidence type="ECO:0000313" key="4">
    <source>
        <dbReference type="Proteomes" id="UP000590811"/>
    </source>
</evidence>
<proteinExistence type="predicted"/>
<gene>
    <name evidence="3" type="ORF">FHW14_003358</name>
</gene>
<dbReference type="AlphaFoldDB" id="A0A839PXR8"/>
<dbReference type="RefSeq" id="WP_184511176.1">
    <property type="nucleotide sequence ID" value="NZ_JACHVT010000008.1"/>
</dbReference>
<protein>
    <recommendedName>
        <fullName evidence="5">Lipoprotein</fullName>
    </recommendedName>
</protein>